<proteinExistence type="predicted"/>
<dbReference type="NCBIfam" id="TIGR02228">
    <property type="entry name" value="sigpep_I_arch"/>
    <property type="match status" value="1"/>
</dbReference>
<protein>
    <recommendedName>
        <fullName evidence="6">Signal peptidase I</fullName>
        <ecNumber evidence="6">3.4.21.89</ecNumber>
    </recommendedName>
</protein>
<evidence type="ECO:0000256" key="6">
    <source>
        <dbReference type="NCBIfam" id="TIGR02228"/>
    </source>
</evidence>
<evidence type="ECO:0000256" key="4">
    <source>
        <dbReference type="ARBA" id="ARBA00022989"/>
    </source>
</evidence>
<keyword evidence="10" id="KW-0378">Hydrolase</keyword>
<feature type="domain" description="Peptidase S24/S26A/S26B/S26C" evidence="9">
    <location>
        <begin position="42"/>
        <end position="106"/>
    </location>
</feature>
<evidence type="ECO:0000256" key="8">
    <source>
        <dbReference type="SAM" id="Phobius"/>
    </source>
</evidence>
<dbReference type="EC" id="3.4.21.89" evidence="6"/>
<evidence type="ECO:0000313" key="11">
    <source>
        <dbReference type="Proteomes" id="UP001597046"/>
    </source>
</evidence>
<keyword evidence="2" id="KW-0645">Protease</keyword>
<dbReference type="EMBL" id="JBHTKH010000018">
    <property type="protein sequence ID" value="MFD1056383.1"/>
    <property type="molecule type" value="Genomic_DNA"/>
</dbReference>
<dbReference type="PANTHER" id="PTHR10806:SF6">
    <property type="entry name" value="SIGNAL PEPTIDASE COMPLEX CATALYTIC SUBUNIT SEC11"/>
    <property type="match status" value="1"/>
</dbReference>
<evidence type="ECO:0000313" key="10">
    <source>
        <dbReference type="EMBL" id="MFD1056383.1"/>
    </source>
</evidence>
<dbReference type="Pfam" id="PF00717">
    <property type="entry name" value="Peptidase_S24"/>
    <property type="match status" value="1"/>
</dbReference>
<dbReference type="InterPro" id="IPR015927">
    <property type="entry name" value="Peptidase_S24_S26A/B/C"/>
</dbReference>
<evidence type="ECO:0000256" key="5">
    <source>
        <dbReference type="ARBA" id="ARBA00023136"/>
    </source>
</evidence>
<dbReference type="CDD" id="cd06462">
    <property type="entry name" value="Peptidase_S24_S26"/>
    <property type="match status" value="1"/>
</dbReference>
<dbReference type="Gene3D" id="2.10.109.10">
    <property type="entry name" value="Umud Fragment, subunit A"/>
    <property type="match status" value="1"/>
</dbReference>
<accession>A0ABW3N2R3</accession>
<keyword evidence="3 8" id="KW-0812">Transmembrane</keyword>
<feature type="transmembrane region" description="Helical" evidence="8">
    <location>
        <begin position="134"/>
        <end position="154"/>
    </location>
</feature>
<name>A0ABW3N2R3_9MICO</name>
<dbReference type="SUPFAM" id="SSF51306">
    <property type="entry name" value="LexA/Signal peptidase"/>
    <property type="match status" value="1"/>
</dbReference>
<dbReference type="InterPro" id="IPR036286">
    <property type="entry name" value="LexA/Signal_pep-like_sf"/>
</dbReference>
<organism evidence="10 11">
    <name type="scientific">Terrabacter terrigena</name>
    <dbReference type="NCBI Taxonomy" id="574718"/>
    <lineage>
        <taxon>Bacteria</taxon>
        <taxon>Bacillati</taxon>
        <taxon>Actinomycetota</taxon>
        <taxon>Actinomycetes</taxon>
        <taxon>Micrococcales</taxon>
        <taxon>Intrasporangiaceae</taxon>
        <taxon>Terrabacter</taxon>
    </lineage>
</organism>
<comment type="subcellular location">
    <subcellularLocation>
        <location evidence="1">Membrane</location>
    </subcellularLocation>
</comment>
<gene>
    <name evidence="10" type="ORF">ACFQ2V_18885</name>
</gene>
<dbReference type="RefSeq" id="WP_386054486.1">
    <property type="nucleotide sequence ID" value="NZ_JBHTKH010000018.1"/>
</dbReference>
<comment type="caution">
    <text evidence="10">The sequence shown here is derived from an EMBL/GenBank/DDBJ whole genome shotgun (WGS) entry which is preliminary data.</text>
</comment>
<keyword evidence="4 8" id="KW-1133">Transmembrane helix</keyword>
<evidence type="ECO:0000256" key="7">
    <source>
        <dbReference type="SAM" id="MobiDB-lite"/>
    </source>
</evidence>
<sequence>MTRSRKRSSNRRRAPRLLALAVLLIAVWLLLPVAAGGHSDYVITHGTSMEPGFHTGDLAVVRAAGSYRVGDVVAYRSQSLHTTVMHRIVAIQGGRYLFKGDNNSFIDPEHPGGEQLIGTLALRIPQGGTWLHRITGPGGLALATLFLLTAGTRATRPRDRRRRRNTTMSNPRPVRSPALAAAMSTPAGRAGLTATATLAIVGMLLAFMAWKAPRDLAAHEAGSEVSTSFAYHATVGRTPAYDSDTVTSPDPVFRRLAHHVDLDVRYAGPPGTMTLTLEVAASNGWHTTLPLQPATAFDTSSHHTTVPLDLNPVEQRAKAAAQVIGTPYDILTLAVHAHVRTADGQQLTPTLNLLLTPSQLKLAGGPNTLTVATETQPPSGQAGAPPVVHILGHTLDATDAAVAAGALLAAALLLALGTVVLSGRRPRDETRAIHARYRDLLLPVHPPASSHLGETVDVQDFTALARTAQRYGLVIMTWLTRDGHVFVVQDQTVRYRYSTPGPGRQTRSQRRNGDPNIVMDPNPSTPHSTPSQRLGRSSR</sequence>
<feature type="region of interest" description="Disordered" evidence="7">
    <location>
        <begin position="154"/>
        <end position="174"/>
    </location>
</feature>
<feature type="region of interest" description="Disordered" evidence="7">
    <location>
        <begin position="497"/>
        <end position="539"/>
    </location>
</feature>
<dbReference type="Proteomes" id="UP001597046">
    <property type="component" value="Unassembled WGS sequence"/>
</dbReference>
<evidence type="ECO:0000256" key="2">
    <source>
        <dbReference type="ARBA" id="ARBA00022670"/>
    </source>
</evidence>
<evidence type="ECO:0000256" key="3">
    <source>
        <dbReference type="ARBA" id="ARBA00022692"/>
    </source>
</evidence>
<keyword evidence="11" id="KW-1185">Reference proteome</keyword>
<evidence type="ECO:0000256" key="1">
    <source>
        <dbReference type="ARBA" id="ARBA00004370"/>
    </source>
</evidence>
<dbReference type="GO" id="GO:0009003">
    <property type="term" value="F:signal peptidase activity"/>
    <property type="evidence" value="ECO:0007669"/>
    <property type="project" value="UniProtKB-EC"/>
</dbReference>
<dbReference type="InterPro" id="IPR001733">
    <property type="entry name" value="Peptidase_S26B"/>
</dbReference>
<dbReference type="PANTHER" id="PTHR10806">
    <property type="entry name" value="SIGNAL PEPTIDASE COMPLEX CATALYTIC SUBUNIT SEC11"/>
    <property type="match status" value="1"/>
</dbReference>
<feature type="transmembrane region" description="Helical" evidence="8">
    <location>
        <begin position="190"/>
        <end position="210"/>
    </location>
</feature>
<feature type="transmembrane region" description="Helical" evidence="8">
    <location>
        <begin position="400"/>
        <end position="421"/>
    </location>
</feature>
<evidence type="ECO:0000259" key="9">
    <source>
        <dbReference type="Pfam" id="PF00717"/>
    </source>
</evidence>
<feature type="compositionally biased region" description="Polar residues" evidence="7">
    <location>
        <begin position="525"/>
        <end position="539"/>
    </location>
</feature>
<reference evidence="11" key="1">
    <citation type="journal article" date="2019" name="Int. J. Syst. Evol. Microbiol.">
        <title>The Global Catalogue of Microorganisms (GCM) 10K type strain sequencing project: providing services to taxonomists for standard genome sequencing and annotation.</title>
        <authorList>
            <consortium name="The Broad Institute Genomics Platform"/>
            <consortium name="The Broad Institute Genome Sequencing Center for Infectious Disease"/>
            <person name="Wu L."/>
            <person name="Ma J."/>
        </authorList>
    </citation>
    <scope>NUCLEOTIDE SEQUENCE [LARGE SCALE GENOMIC DNA]</scope>
    <source>
        <strain evidence="11">CCUG 57508</strain>
    </source>
</reference>
<keyword evidence="5 8" id="KW-0472">Membrane</keyword>